<proteinExistence type="predicted"/>
<sequence length="108" mass="11285">MERLASGAVPADLLLLVGVLGNLAAEDLTRIADAVGALATAGGTVVWTHGGGPDGRSAVVRRELARAGGVETSYRWLDHGDRPTVGVVRLGADPHPFVPGERFFTMLR</sequence>
<dbReference type="AlphaFoldDB" id="A0A542DZE5"/>
<dbReference type="RefSeq" id="WP_141847978.1">
    <property type="nucleotide sequence ID" value="NZ_BAAAPR010000004.1"/>
</dbReference>
<evidence type="ECO:0008006" key="3">
    <source>
        <dbReference type="Google" id="ProtNLM"/>
    </source>
</evidence>
<comment type="caution">
    <text evidence="1">The sequence shown here is derived from an EMBL/GenBank/DDBJ whole genome shotgun (WGS) entry which is preliminary data.</text>
</comment>
<keyword evidence="2" id="KW-1185">Reference proteome</keyword>
<accession>A0A542DZE5</accession>
<name>A0A542DZE5_9MICO</name>
<reference evidence="1 2" key="1">
    <citation type="submission" date="2019-06" db="EMBL/GenBank/DDBJ databases">
        <title>Sequencing the genomes of 1000 actinobacteria strains.</title>
        <authorList>
            <person name="Klenk H.-P."/>
        </authorList>
    </citation>
    <scope>NUCLEOTIDE SEQUENCE [LARGE SCALE GENOMIC DNA]</scope>
    <source>
        <strain evidence="1 2">DSM 18607</strain>
    </source>
</reference>
<evidence type="ECO:0000313" key="2">
    <source>
        <dbReference type="Proteomes" id="UP000317893"/>
    </source>
</evidence>
<dbReference type="Proteomes" id="UP000317893">
    <property type="component" value="Unassembled WGS sequence"/>
</dbReference>
<gene>
    <name evidence="1" type="ORF">FB458_1552</name>
</gene>
<protein>
    <recommendedName>
        <fullName evidence="3">S-adenosyl methyltransferase</fullName>
    </recommendedName>
</protein>
<dbReference type="EMBL" id="VFMN01000001">
    <property type="protein sequence ID" value="TQJ08462.1"/>
    <property type="molecule type" value="Genomic_DNA"/>
</dbReference>
<evidence type="ECO:0000313" key="1">
    <source>
        <dbReference type="EMBL" id="TQJ08462.1"/>
    </source>
</evidence>
<organism evidence="1 2">
    <name type="scientific">Lapillicoccus jejuensis</name>
    <dbReference type="NCBI Taxonomy" id="402171"/>
    <lineage>
        <taxon>Bacteria</taxon>
        <taxon>Bacillati</taxon>
        <taxon>Actinomycetota</taxon>
        <taxon>Actinomycetes</taxon>
        <taxon>Micrococcales</taxon>
        <taxon>Intrasporangiaceae</taxon>
        <taxon>Lapillicoccus</taxon>
    </lineage>
</organism>